<sequence>MGVDKMYGVSVFPGMGVEVEKKLKYMERAAEGGGKYLFTSPETLEANSETGDSELAEIVEKARSLGMTVILQISKKDFERYEWSRYGEFIFRVSRGFTGKEIVALSKDYRIQLDAGTMHEEVLEELMELGVSPEEISMGYDCYPRRDTGISIELLRERNKVFKRYGMEVMAFVGSQNKRMGPLFEGMPTVEAHRNLNILVGTQELLAEGCDVVLIGDTMASGKELRAIGEITEGEWLLPTKGYPMSSEEREIFEGFHRERIDQGEYVVRSRNLSEEGVLKEIPQKICSERKAGSVTIDNCLYGRYQGELQIVKRNLSADERVNVVGRVEDRGRLLNRIKPGDRFRLYKINK</sequence>
<evidence type="ECO:0000259" key="1">
    <source>
        <dbReference type="Pfam" id="PF05913"/>
    </source>
</evidence>
<dbReference type="InterPro" id="IPR029000">
    <property type="entry name" value="Cyclophilin-like_dom_sf"/>
</dbReference>
<evidence type="ECO:0000313" key="3">
    <source>
        <dbReference type="EMBL" id="GLI57249.1"/>
    </source>
</evidence>
<dbReference type="Pfam" id="PF19200">
    <property type="entry name" value="MupG_N"/>
    <property type="match status" value="1"/>
</dbReference>
<dbReference type="InterPro" id="IPR043797">
    <property type="entry name" value="MupG_N"/>
</dbReference>
<dbReference type="SUPFAM" id="SSF50891">
    <property type="entry name" value="Cyclophilin-like"/>
    <property type="match status" value="1"/>
</dbReference>
<dbReference type="InterPro" id="IPR013785">
    <property type="entry name" value="Aldolase_TIM"/>
</dbReference>
<evidence type="ECO:0000313" key="4">
    <source>
        <dbReference type="Proteomes" id="UP001144471"/>
    </source>
</evidence>
<dbReference type="AlphaFoldDB" id="A0A9W6GLE7"/>
<dbReference type="Pfam" id="PF05913">
    <property type="entry name" value="MupG_C"/>
    <property type="match status" value="1"/>
</dbReference>
<protein>
    <recommendedName>
        <fullName evidence="5">DUF871 domain-containing protein</fullName>
    </recommendedName>
</protein>
<dbReference type="PANTHER" id="PTHR38435">
    <property type="match status" value="1"/>
</dbReference>
<dbReference type="SUPFAM" id="SSF51445">
    <property type="entry name" value="(Trans)glycosidases"/>
    <property type="match status" value="1"/>
</dbReference>
<organism evidence="3 4">
    <name type="scientific">Propionigenium maris DSM 9537</name>
    <dbReference type="NCBI Taxonomy" id="1123000"/>
    <lineage>
        <taxon>Bacteria</taxon>
        <taxon>Fusobacteriati</taxon>
        <taxon>Fusobacteriota</taxon>
        <taxon>Fusobacteriia</taxon>
        <taxon>Fusobacteriales</taxon>
        <taxon>Fusobacteriaceae</taxon>
        <taxon>Propionigenium</taxon>
    </lineage>
</organism>
<dbReference type="InterPro" id="IPR017853">
    <property type="entry name" value="GH"/>
</dbReference>
<dbReference type="EMBL" id="BSDY01000015">
    <property type="protein sequence ID" value="GLI57249.1"/>
    <property type="molecule type" value="Genomic_DNA"/>
</dbReference>
<feature type="domain" description="6-phospho-N-acetylmuramidase N-terminal" evidence="2">
    <location>
        <begin position="8"/>
        <end position="229"/>
    </location>
</feature>
<proteinExistence type="predicted"/>
<dbReference type="InterPro" id="IPR043894">
    <property type="entry name" value="MupG_C"/>
</dbReference>
<gene>
    <name evidence="3" type="ORF">PM10SUCC1_27630</name>
</gene>
<dbReference type="PANTHER" id="PTHR38435:SF2">
    <property type="entry name" value="DUF871 DOMAIN-CONTAINING PROTEIN"/>
    <property type="match status" value="1"/>
</dbReference>
<evidence type="ECO:0008006" key="5">
    <source>
        <dbReference type="Google" id="ProtNLM"/>
    </source>
</evidence>
<name>A0A9W6GLE7_9FUSO</name>
<keyword evidence="4" id="KW-1185">Reference proteome</keyword>
<dbReference type="Gene3D" id="2.40.100.10">
    <property type="entry name" value="Cyclophilin-like"/>
    <property type="match status" value="1"/>
</dbReference>
<feature type="domain" description="6-phospho-N-acetylmuramidase C-terminal" evidence="1">
    <location>
        <begin position="245"/>
        <end position="346"/>
    </location>
</feature>
<dbReference type="InterPro" id="IPR008589">
    <property type="entry name" value="MupG"/>
</dbReference>
<reference evidence="3" key="1">
    <citation type="submission" date="2022-12" db="EMBL/GenBank/DDBJ databases">
        <title>Reference genome sequencing for broad-spectrum identification of bacterial and archaeal isolates by mass spectrometry.</title>
        <authorList>
            <person name="Sekiguchi Y."/>
            <person name="Tourlousse D.M."/>
        </authorList>
    </citation>
    <scope>NUCLEOTIDE SEQUENCE</scope>
    <source>
        <strain evidence="3">10succ1</strain>
    </source>
</reference>
<comment type="caution">
    <text evidence="3">The sequence shown here is derived from an EMBL/GenBank/DDBJ whole genome shotgun (WGS) entry which is preliminary data.</text>
</comment>
<dbReference type="Proteomes" id="UP001144471">
    <property type="component" value="Unassembled WGS sequence"/>
</dbReference>
<evidence type="ECO:0000259" key="2">
    <source>
        <dbReference type="Pfam" id="PF19200"/>
    </source>
</evidence>
<accession>A0A9W6GLE7</accession>
<dbReference type="Gene3D" id="3.20.20.70">
    <property type="entry name" value="Aldolase class I"/>
    <property type="match status" value="1"/>
</dbReference>